<dbReference type="GO" id="GO:0042162">
    <property type="term" value="F:telomeric DNA binding"/>
    <property type="evidence" value="ECO:0007669"/>
    <property type="project" value="TreeGrafter"/>
</dbReference>
<accession>A0A6J2VZK2</accession>
<dbReference type="InterPro" id="IPR012340">
    <property type="entry name" value="NA-bd_OB-fold"/>
</dbReference>
<evidence type="ECO:0000256" key="2">
    <source>
        <dbReference type="ARBA" id="ARBA00004574"/>
    </source>
</evidence>
<comment type="subcellular location">
    <subcellularLocation>
        <location evidence="2">Chromosome</location>
        <location evidence="2">Telomere</location>
    </subcellularLocation>
    <subcellularLocation>
        <location evidence="1">Nucleus</location>
    </subcellularLocation>
</comment>
<dbReference type="CTD" id="100134934"/>
<evidence type="ECO:0000256" key="7">
    <source>
        <dbReference type="ARBA" id="ARBA00061044"/>
    </source>
</evidence>
<dbReference type="AlphaFoldDB" id="A0A6J2VZK2"/>
<dbReference type="GO" id="GO:0003697">
    <property type="term" value="F:single-stranded DNA binding"/>
    <property type="evidence" value="ECO:0007669"/>
    <property type="project" value="InterPro"/>
</dbReference>
<evidence type="ECO:0000256" key="3">
    <source>
        <dbReference type="ARBA" id="ARBA00022454"/>
    </source>
</evidence>
<keyword evidence="5" id="KW-0238">DNA-binding</keyword>
<name>A0A6J2VZK2_CHACN</name>
<dbReference type="RefSeq" id="XP_030638495.1">
    <property type="nucleotide sequence ID" value="XM_030782635.1"/>
</dbReference>
<proteinExistence type="inferred from homology"/>
<organism evidence="11 12">
    <name type="scientific">Chanos chanos</name>
    <name type="common">Milkfish</name>
    <name type="synonym">Mugil chanos</name>
    <dbReference type="NCBI Taxonomy" id="29144"/>
    <lineage>
        <taxon>Eukaryota</taxon>
        <taxon>Metazoa</taxon>
        <taxon>Chordata</taxon>
        <taxon>Craniata</taxon>
        <taxon>Vertebrata</taxon>
        <taxon>Euteleostomi</taxon>
        <taxon>Actinopterygii</taxon>
        <taxon>Neopterygii</taxon>
        <taxon>Teleostei</taxon>
        <taxon>Ostariophysi</taxon>
        <taxon>Gonorynchiformes</taxon>
        <taxon>Chanidae</taxon>
        <taxon>Chanos</taxon>
    </lineage>
</organism>
<comment type="similarity">
    <text evidence="7">Belongs to the TEN1 family.</text>
</comment>
<evidence type="ECO:0000313" key="12">
    <source>
        <dbReference type="RefSeq" id="XP_030638495.1"/>
    </source>
</evidence>
<reference evidence="12" key="1">
    <citation type="submission" date="2025-08" db="UniProtKB">
        <authorList>
            <consortium name="RefSeq"/>
        </authorList>
    </citation>
    <scope>IDENTIFICATION</scope>
</reference>
<keyword evidence="3" id="KW-0158">Chromosome</keyword>
<keyword evidence="11" id="KW-1185">Reference proteome</keyword>
<keyword evidence="4" id="KW-0779">Telomere</keyword>
<evidence type="ECO:0000256" key="5">
    <source>
        <dbReference type="ARBA" id="ARBA00023125"/>
    </source>
</evidence>
<sequence length="133" mass="14972">MLPAPAVFHFPWELHPNAVEDGASVRTFGRLTYYRPEESVAILTSQHASVQYQVSVRTGFVEPFHSILGAQYLVLGEIEKAEGESAVTVRARILNCVDGVDLAVLHRAITEQRNFLERRLMETDSQTSHTYND</sequence>
<dbReference type="GO" id="GO:1990879">
    <property type="term" value="C:CST complex"/>
    <property type="evidence" value="ECO:0007669"/>
    <property type="project" value="InterPro"/>
</dbReference>
<evidence type="ECO:0000256" key="8">
    <source>
        <dbReference type="ARBA" id="ARBA00068173"/>
    </source>
</evidence>
<dbReference type="OrthoDB" id="342190at2759"/>
<dbReference type="PANTHER" id="PTHR33905:SF1">
    <property type="entry name" value="CST COMPLEX SUBUNIT TEN1"/>
    <property type="match status" value="1"/>
</dbReference>
<keyword evidence="6" id="KW-0539">Nucleus</keyword>
<dbReference type="GO" id="GO:0032211">
    <property type="term" value="P:negative regulation of telomere maintenance via telomerase"/>
    <property type="evidence" value="ECO:0007669"/>
    <property type="project" value="TreeGrafter"/>
</dbReference>
<evidence type="ECO:0000256" key="4">
    <source>
        <dbReference type="ARBA" id="ARBA00022895"/>
    </source>
</evidence>
<dbReference type="GO" id="GO:0010521">
    <property type="term" value="F:telomerase inhibitor activity"/>
    <property type="evidence" value="ECO:0007669"/>
    <property type="project" value="TreeGrafter"/>
</dbReference>
<dbReference type="PANTHER" id="PTHR33905">
    <property type="entry name" value="CST COMPLEX SUBUNIT TEN1"/>
    <property type="match status" value="1"/>
</dbReference>
<dbReference type="Gene3D" id="2.40.50.140">
    <property type="entry name" value="Nucleic acid-binding proteins"/>
    <property type="match status" value="1"/>
</dbReference>
<dbReference type="GeneID" id="115819094"/>
<protein>
    <recommendedName>
        <fullName evidence="8">CST complex subunit TEN1</fullName>
    </recommendedName>
    <alternativeName>
        <fullName evidence="10">Protein telomeric pathways with STN1 homolog</fullName>
    </alternativeName>
    <alternativeName>
        <fullName evidence="9">Telomere length regulation protein TEN1 homolog</fullName>
    </alternativeName>
</protein>
<evidence type="ECO:0000256" key="1">
    <source>
        <dbReference type="ARBA" id="ARBA00004123"/>
    </source>
</evidence>
<evidence type="ECO:0000256" key="10">
    <source>
        <dbReference type="ARBA" id="ARBA00079840"/>
    </source>
</evidence>
<dbReference type="FunCoup" id="A0A6J2VZK2">
    <property type="interactions" value="1250"/>
</dbReference>
<dbReference type="Pfam" id="PF15490">
    <property type="entry name" value="Ten1_2"/>
    <property type="match status" value="1"/>
</dbReference>
<evidence type="ECO:0000313" key="11">
    <source>
        <dbReference type="Proteomes" id="UP000504632"/>
    </source>
</evidence>
<evidence type="ECO:0000256" key="9">
    <source>
        <dbReference type="ARBA" id="ARBA00078215"/>
    </source>
</evidence>
<dbReference type="FunFam" id="2.40.50.140:FF:000203">
    <property type="entry name" value="TEN1 subunit of CST complex"/>
    <property type="match status" value="1"/>
</dbReference>
<dbReference type="Proteomes" id="UP000504632">
    <property type="component" value="Chromosome 8"/>
</dbReference>
<gene>
    <name evidence="12" type="primary">ten1</name>
</gene>
<evidence type="ECO:0000256" key="6">
    <source>
        <dbReference type="ARBA" id="ARBA00023242"/>
    </source>
</evidence>
<dbReference type="InterPro" id="IPR029146">
    <property type="entry name" value="Ten1_animal_plant"/>
</dbReference>
<dbReference type="InParanoid" id="A0A6J2VZK2"/>